<protein>
    <submittedName>
        <fullName evidence="2">BsaG protein</fullName>
    </submittedName>
</protein>
<feature type="transmembrane region" description="Helical" evidence="1">
    <location>
        <begin position="12"/>
        <end position="35"/>
    </location>
</feature>
<dbReference type="RefSeq" id="WP_002492793.1">
    <property type="nucleotide sequence ID" value="NZ_AP021848.1"/>
</dbReference>
<feature type="transmembrane region" description="Helical" evidence="1">
    <location>
        <begin position="89"/>
        <end position="115"/>
    </location>
</feature>
<dbReference type="Proteomes" id="UP000293637">
    <property type="component" value="Unassembled WGS sequence"/>
</dbReference>
<accession>A0A4Q9WE68</accession>
<sequence>MINEFKIIKLKFISDILTYIPLMFTLFYILCIDLYLGPSWHKTAIQIYTGCFNAITPLILSITVFQTIKFEEGIGHFNHILSKTSRLSWALATLMYIYINYVLSLIISILNLIIMSENLNISLFYLLTSLLFNILITVIIFMIGLFIKSVLAIVGGIFSVIFNIYFGVEVLGDQSWYYMPITYATRYIPMYIQNSVPYVLTLILYVMSLIIICGFLMLTIKKWSGRKIND</sequence>
<feature type="transmembrane region" description="Helical" evidence="1">
    <location>
        <begin position="47"/>
        <end position="68"/>
    </location>
</feature>
<keyword evidence="1" id="KW-1133">Transmembrane helix</keyword>
<keyword evidence="1" id="KW-0472">Membrane</keyword>
<dbReference type="AlphaFoldDB" id="A0A4Q9WE68"/>
<feature type="transmembrane region" description="Helical" evidence="1">
    <location>
        <begin position="121"/>
        <end position="143"/>
    </location>
</feature>
<keyword evidence="1" id="KW-0812">Transmembrane</keyword>
<name>A0A4Q9WE68_STALU</name>
<evidence type="ECO:0000313" key="2">
    <source>
        <dbReference type="EMBL" id="TBW73463.1"/>
    </source>
</evidence>
<dbReference type="GeneID" id="58091294"/>
<dbReference type="EMBL" id="SCHB01000001">
    <property type="protein sequence ID" value="TBW73463.1"/>
    <property type="molecule type" value="Genomic_DNA"/>
</dbReference>
<evidence type="ECO:0000256" key="1">
    <source>
        <dbReference type="SAM" id="Phobius"/>
    </source>
</evidence>
<feature type="transmembrane region" description="Helical" evidence="1">
    <location>
        <begin position="198"/>
        <end position="220"/>
    </location>
</feature>
<proteinExistence type="predicted"/>
<gene>
    <name evidence="2" type="ORF">EQ812_01275</name>
</gene>
<feature type="transmembrane region" description="Helical" evidence="1">
    <location>
        <begin position="150"/>
        <end position="168"/>
    </location>
</feature>
<comment type="caution">
    <text evidence="2">The sequence shown here is derived from an EMBL/GenBank/DDBJ whole genome shotgun (WGS) entry which is preliminary data.</text>
</comment>
<reference evidence="2 3" key="1">
    <citation type="journal article" date="2019" name="Sci. Transl. Med.">
        <title>Quorum sensing between bacterial species on the skin protects against epidermal injury in atopic dermatitis.</title>
        <authorList>
            <person name="Williams M.R."/>
        </authorList>
    </citation>
    <scope>NUCLEOTIDE SEQUENCE [LARGE SCALE GENOMIC DNA]</scope>
    <source>
        <strain evidence="2 3">E7</strain>
    </source>
</reference>
<organism evidence="2 3">
    <name type="scientific">Staphylococcus lugdunensis</name>
    <dbReference type="NCBI Taxonomy" id="28035"/>
    <lineage>
        <taxon>Bacteria</taxon>
        <taxon>Bacillati</taxon>
        <taxon>Bacillota</taxon>
        <taxon>Bacilli</taxon>
        <taxon>Bacillales</taxon>
        <taxon>Staphylococcaceae</taxon>
        <taxon>Staphylococcus</taxon>
    </lineage>
</organism>
<dbReference type="NCBIfam" id="NF047572">
    <property type="entry name" value="lant_immun_BsaG"/>
    <property type="match status" value="1"/>
</dbReference>
<evidence type="ECO:0000313" key="3">
    <source>
        <dbReference type="Proteomes" id="UP000293637"/>
    </source>
</evidence>